<gene>
    <name evidence="13" type="ORF">JR050_03535</name>
</gene>
<feature type="domain" description="PA" evidence="11">
    <location>
        <begin position="295"/>
        <end position="359"/>
    </location>
</feature>
<dbReference type="PANTHER" id="PTHR43806">
    <property type="entry name" value="PEPTIDASE S8"/>
    <property type="match status" value="1"/>
</dbReference>
<dbReference type="InterPro" id="IPR050131">
    <property type="entry name" value="Peptidase_S8_subtilisin-like"/>
</dbReference>
<feature type="active site" description="Charge relay system" evidence="8">
    <location>
        <position position="134"/>
    </location>
</feature>
<evidence type="ECO:0000313" key="13">
    <source>
        <dbReference type="EMBL" id="MBM6616752.1"/>
    </source>
</evidence>
<dbReference type="InterPro" id="IPR015500">
    <property type="entry name" value="Peptidase_S8_subtilisin-rel"/>
</dbReference>
<keyword evidence="14" id="KW-1185">Reference proteome</keyword>
<dbReference type="PANTHER" id="PTHR43806:SF65">
    <property type="entry name" value="SERINE PROTEASE APRX"/>
    <property type="match status" value="1"/>
</dbReference>
<comment type="similarity">
    <text evidence="1 8 9">Belongs to the peptidase S8 family.</text>
</comment>
<dbReference type="InterPro" id="IPR000209">
    <property type="entry name" value="Peptidase_S8/S53_dom"/>
</dbReference>
<dbReference type="Pfam" id="PF00082">
    <property type="entry name" value="Peptidase_S8"/>
    <property type="match status" value="1"/>
</dbReference>
<dbReference type="SUPFAM" id="SSF52743">
    <property type="entry name" value="Subtilisin-like"/>
    <property type="match status" value="1"/>
</dbReference>
<dbReference type="SUPFAM" id="SSF52025">
    <property type="entry name" value="PA domain"/>
    <property type="match status" value="1"/>
</dbReference>
<evidence type="ECO:0000256" key="8">
    <source>
        <dbReference type="PROSITE-ProRule" id="PRU01240"/>
    </source>
</evidence>
<dbReference type="Gene3D" id="3.40.50.200">
    <property type="entry name" value="Peptidase S8/S53 domain"/>
    <property type="match status" value="1"/>
</dbReference>
<evidence type="ECO:0000256" key="4">
    <source>
        <dbReference type="ARBA" id="ARBA00022670"/>
    </source>
</evidence>
<dbReference type="InterPro" id="IPR036852">
    <property type="entry name" value="Peptidase_S8/S53_dom_sf"/>
</dbReference>
<dbReference type="PROSITE" id="PS00138">
    <property type="entry name" value="SUBTILASE_SER"/>
    <property type="match status" value="1"/>
</dbReference>
<dbReference type="PRINTS" id="PR00723">
    <property type="entry name" value="SUBTILISIN"/>
</dbReference>
<dbReference type="InterPro" id="IPR023827">
    <property type="entry name" value="Peptidase_S8_Asp-AS"/>
</dbReference>
<organism evidence="13 14">
    <name type="scientific">Bacillus suaedaesalsae</name>
    <dbReference type="NCBI Taxonomy" id="2810349"/>
    <lineage>
        <taxon>Bacteria</taxon>
        <taxon>Bacillati</taxon>
        <taxon>Bacillota</taxon>
        <taxon>Bacilli</taxon>
        <taxon>Bacillales</taxon>
        <taxon>Bacillaceae</taxon>
        <taxon>Bacillus</taxon>
    </lineage>
</organism>
<feature type="active site" description="Charge relay system" evidence="8">
    <location>
        <position position="94"/>
    </location>
</feature>
<dbReference type="InterPro" id="IPR046450">
    <property type="entry name" value="PA_dom_sf"/>
</dbReference>
<dbReference type="Gene3D" id="3.50.30.30">
    <property type="match status" value="1"/>
</dbReference>
<dbReference type="EMBL" id="JAFELM010000016">
    <property type="protein sequence ID" value="MBM6616752.1"/>
    <property type="molecule type" value="Genomic_DNA"/>
</dbReference>
<comment type="caution">
    <text evidence="13">The sequence shown here is derived from an EMBL/GenBank/DDBJ whole genome shotgun (WGS) entry which is preliminary data.</text>
</comment>
<evidence type="ECO:0000256" key="7">
    <source>
        <dbReference type="ARBA" id="ARBA00022825"/>
    </source>
</evidence>
<evidence type="ECO:0000259" key="12">
    <source>
        <dbReference type="Pfam" id="PF05922"/>
    </source>
</evidence>
<dbReference type="InterPro" id="IPR022398">
    <property type="entry name" value="Peptidase_S8_His-AS"/>
</dbReference>
<dbReference type="PROSITE" id="PS00136">
    <property type="entry name" value="SUBTILASE_ASP"/>
    <property type="match status" value="1"/>
</dbReference>
<feature type="domain" description="Inhibitor I9" evidence="12">
    <location>
        <begin position="14"/>
        <end position="57"/>
    </location>
</feature>
<keyword evidence="3" id="KW-0964">Secreted</keyword>
<dbReference type="PROSITE" id="PS51892">
    <property type="entry name" value="SUBTILASE"/>
    <property type="match status" value="1"/>
</dbReference>
<evidence type="ECO:0000256" key="2">
    <source>
        <dbReference type="ARBA" id="ARBA00022512"/>
    </source>
</evidence>
<protein>
    <submittedName>
        <fullName evidence="13">S8 family serine peptidase</fullName>
    </submittedName>
</protein>
<dbReference type="InterPro" id="IPR023828">
    <property type="entry name" value="Peptidase_S8_Ser-AS"/>
</dbReference>
<keyword evidence="4 8" id="KW-0645">Protease</keyword>
<dbReference type="CDD" id="cd02133">
    <property type="entry name" value="PA_C5a_like"/>
    <property type="match status" value="1"/>
</dbReference>
<dbReference type="CDD" id="cd07474">
    <property type="entry name" value="Peptidases_S8_subtilisin_Vpr-like"/>
    <property type="match status" value="1"/>
</dbReference>
<dbReference type="InterPro" id="IPR034213">
    <property type="entry name" value="S8_Vpr-like"/>
</dbReference>
<keyword evidence="7 8" id="KW-0720">Serine protease</keyword>
<evidence type="ECO:0000256" key="1">
    <source>
        <dbReference type="ARBA" id="ARBA00011073"/>
    </source>
</evidence>
<dbReference type="Pfam" id="PF02225">
    <property type="entry name" value="PA"/>
    <property type="match status" value="1"/>
</dbReference>
<evidence type="ECO:0000259" key="11">
    <source>
        <dbReference type="Pfam" id="PF02225"/>
    </source>
</evidence>
<evidence type="ECO:0000259" key="10">
    <source>
        <dbReference type="Pfam" id="PF00082"/>
    </source>
</evidence>
<keyword evidence="6 8" id="KW-0378">Hydrolase</keyword>
<dbReference type="PROSITE" id="PS00137">
    <property type="entry name" value="SUBTILASE_HIS"/>
    <property type="match status" value="1"/>
</dbReference>
<sequence length="696" mass="76231">MKKSEVLDRLKQLPSIKVNKEYDTVFEGFSVTGNEEDLKKLTEMTSVENVYPNQTYSVTVEKSVHYIGAEDIRSYLDADNHRLTGEGIKVGVIDTGVDYSHPDLRRNYKGGYDLVDKDSDPMETKAKQGMPTIHGTHVAGIIAANGKIHGVAPEAEIIAYRALGPGGMGTSEQVIAAIEKAIKDKVDVINLSLGNDVNGPDWPTSLALNKAAENGIVAVTSSGNSGPNMWTVGSPGTASKAISVGASTPPIQIPYVTIGVNERQINVTQMQGASEWSFNREEEIVFGGKGYPQDIPNTVKGKIALIERGTIPFTEKAINALKKGAIGVMIYNNVKGEFAGGLEVGISIPVVSVSKEDGLFLKKKMKQQPYIETNYKKVEDSIADFSSRGPVTYTWDIKPDVVAPGVAIESTIPNGYESLQGTSMAAPHVAGAAALIKQAHPTWNPEQIKAALMNTAKLLVNKDDYYSTIEQGTGRIQIDKAVKADTLIYPSSFSFGLFHNEDERQQKVITLTIDNQSLMKKSYSFDLPKAQNGIQWKLPRTFTVEPKSKKKISLSLDITPSVLGKGIHSNWLTILEDGNEIKLPYIYVIEEPNYPRIMGFQFGPGDKPKTFKYEAYLPGGAEEFGIALYDPDTLRFIKFLDFSTNVARGMLKKELTQKEIGIEGTFKALVFVKNKGKEDTIEVMISIEDSVVLEEE</sequence>
<keyword evidence="2" id="KW-0134">Cell wall</keyword>
<name>A0ABS2DE67_9BACI</name>
<keyword evidence="5" id="KW-0732">Signal</keyword>
<dbReference type="Proteomes" id="UP001518925">
    <property type="component" value="Unassembled WGS sequence"/>
</dbReference>
<accession>A0ABS2DE67</accession>
<dbReference type="Pfam" id="PF05922">
    <property type="entry name" value="Inhibitor_I9"/>
    <property type="match status" value="1"/>
</dbReference>
<evidence type="ECO:0000256" key="3">
    <source>
        <dbReference type="ARBA" id="ARBA00022525"/>
    </source>
</evidence>
<evidence type="ECO:0000256" key="9">
    <source>
        <dbReference type="RuleBase" id="RU003355"/>
    </source>
</evidence>
<evidence type="ECO:0000313" key="14">
    <source>
        <dbReference type="Proteomes" id="UP001518925"/>
    </source>
</evidence>
<dbReference type="InterPro" id="IPR003137">
    <property type="entry name" value="PA_domain"/>
</dbReference>
<feature type="domain" description="Peptidase S8/S53" evidence="10">
    <location>
        <begin position="85"/>
        <end position="460"/>
    </location>
</feature>
<evidence type="ECO:0000256" key="6">
    <source>
        <dbReference type="ARBA" id="ARBA00022801"/>
    </source>
</evidence>
<reference evidence="13 14" key="1">
    <citation type="submission" date="2021-02" db="EMBL/GenBank/DDBJ databases">
        <title>Bacillus sp. RD4P76, an endophyte from a halophyte.</title>
        <authorList>
            <person name="Sun J.-Q."/>
        </authorList>
    </citation>
    <scope>NUCLEOTIDE SEQUENCE [LARGE SCALE GENOMIC DNA]</scope>
    <source>
        <strain evidence="13 14">RD4P76</strain>
    </source>
</reference>
<proteinExistence type="inferred from homology"/>
<evidence type="ECO:0000256" key="5">
    <source>
        <dbReference type="ARBA" id="ARBA00022729"/>
    </source>
</evidence>
<feature type="active site" description="Charge relay system" evidence="8">
    <location>
        <position position="423"/>
    </location>
</feature>
<dbReference type="InterPro" id="IPR010259">
    <property type="entry name" value="S8pro/Inhibitor_I9"/>
</dbReference>